<organism evidence="1 2">
    <name type="scientific">Rhododendron simsii</name>
    <name type="common">Sims's rhododendron</name>
    <dbReference type="NCBI Taxonomy" id="118357"/>
    <lineage>
        <taxon>Eukaryota</taxon>
        <taxon>Viridiplantae</taxon>
        <taxon>Streptophyta</taxon>
        <taxon>Embryophyta</taxon>
        <taxon>Tracheophyta</taxon>
        <taxon>Spermatophyta</taxon>
        <taxon>Magnoliopsida</taxon>
        <taxon>eudicotyledons</taxon>
        <taxon>Gunneridae</taxon>
        <taxon>Pentapetalae</taxon>
        <taxon>asterids</taxon>
        <taxon>Ericales</taxon>
        <taxon>Ericaceae</taxon>
        <taxon>Ericoideae</taxon>
        <taxon>Rhodoreae</taxon>
        <taxon>Rhododendron</taxon>
    </lineage>
</organism>
<dbReference type="Proteomes" id="UP000626092">
    <property type="component" value="Unassembled WGS sequence"/>
</dbReference>
<proteinExistence type="predicted"/>
<protein>
    <submittedName>
        <fullName evidence="1">Uncharacterized protein</fullName>
    </submittedName>
</protein>
<evidence type="ECO:0000313" key="1">
    <source>
        <dbReference type="EMBL" id="KAF7137964.1"/>
    </source>
</evidence>
<evidence type="ECO:0000313" key="2">
    <source>
        <dbReference type="Proteomes" id="UP000626092"/>
    </source>
</evidence>
<reference evidence="1" key="1">
    <citation type="submission" date="2019-11" db="EMBL/GenBank/DDBJ databases">
        <authorList>
            <person name="Liu Y."/>
            <person name="Hou J."/>
            <person name="Li T.-Q."/>
            <person name="Guan C.-H."/>
            <person name="Wu X."/>
            <person name="Wu H.-Z."/>
            <person name="Ling F."/>
            <person name="Zhang R."/>
            <person name="Shi X.-G."/>
            <person name="Ren J.-P."/>
            <person name="Chen E.-F."/>
            <person name="Sun J.-M."/>
        </authorList>
    </citation>
    <scope>NUCLEOTIDE SEQUENCE</scope>
    <source>
        <strain evidence="1">Adult_tree_wgs_1</strain>
        <tissue evidence="1">Leaves</tissue>
    </source>
</reference>
<comment type="caution">
    <text evidence="1">The sequence shown here is derived from an EMBL/GenBank/DDBJ whole genome shotgun (WGS) entry which is preliminary data.</text>
</comment>
<dbReference type="OrthoDB" id="10340131at2759"/>
<sequence>MFSKVLISWVCFNRLRIVSKRNRSRQRILPKSRGYTDNRAPEHLNDDYTGVSDKTMKTISLTYVILPSKLSTASI</sequence>
<dbReference type="AlphaFoldDB" id="A0A834GQ16"/>
<keyword evidence="2" id="KW-1185">Reference proteome</keyword>
<gene>
    <name evidence="1" type="ORF">RHSIM_Rhsim07G0195300</name>
</gene>
<accession>A0A834GQ16</accession>
<dbReference type="EMBL" id="WJXA01000007">
    <property type="protein sequence ID" value="KAF7137964.1"/>
    <property type="molecule type" value="Genomic_DNA"/>
</dbReference>
<name>A0A834GQ16_RHOSS</name>